<organism evidence="7 8">
    <name type="scientific">Coccidioides posadasii (strain C735)</name>
    <name type="common">Valley fever fungus</name>
    <dbReference type="NCBI Taxonomy" id="222929"/>
    <lineage>
        <taxon>Eukaryota</taxon>
        <taxon>Fungi</taxon>
        <taxon>Dikarya</taxon>
        <taxon>Ascomycota</taxon>
        <taxon>Pezizomycotina</taxon>
        <taxon>Eurotiomycetes</taxon>
        <taxon>Eurotiomycetidae</taxon>
        <taxon>Onygenales</taxon>
        <taxon>Onygenaceae</taxon>
        <taxon>Coccidioides</taxon>
    </lineage>
</organism>
<protein>
    <submittedName>
        <fullName evidence="7">Major Facilitator Superfamily protein</fullName>
    </submittedName>
</protein>
<feature type="transmembrane region" description="Helical" evidence="5">
    <location>
        <begin position="424"/>
        <end position="445"/>
    </location>
</feature>
<feature type="domain" description="Major facilitator superfamily (MFS) profile" evidence="6">
    <location>
        <begin position="61"/>
        <end position="544"/>
    </location>
</feature>
<proteinExistence type="predicted"/>
<dbReference type="InterPro" id="IPR011701">
    <property type="entry name" value="MFS"/>
</dbReference>
<dbReference type="PANTHER" id="PTHR23502:SF34">
    <property type="entry name" value="PROTEIN HOL1"/>
    <property type="match status" value="1"/>
</dbReference>
<dbReference type="OrthoDB" id="5215911at2759"/>
<feature type="transmembrane region" description="Helical" evidence="5">
    <location>
        <begin position="330"/>
        <end position="350"/>
    </location>
</feature>
<dbReference type="EMBL" id="ACFW01000025">
    <property type="protein sequence ID" value="EER27932.1"/>
    <property type="molecule type" value="Genomic_DNA"/>
</dbReference>
<feature type="transmembrane region" description="Helical" evidence="5">
    <location>
        <begin position="521"/>
        <end position="541"/>
    </location>
</feature>
<feature type="transmembrane region" description="Helical" evidence="5">
    <location>
        <begin position="242"/>
        <end position="261"/>
    </location>
</feature>
<dbReference type="InterPro" id="IPR036259">
    <property type="entry name" value="MFS_trans_sf"/>
</dbReference>
<dbReference type="Pfam" id="PF07690">
    <property type="entry name" value="MFS_1"/>
    <property type="match status" value="1"/>
</dbReference>
<accession>C5P5E2</accession>
<keyword evidence="2 5" id="KW-0812">Transmembrane</keyword>
<dbReference type="VEuPathDB" id="FungiDB:CPC735_032680"/>
<feature type="transmembrane region" description="Helical" evidence="5">
    <location>
        <begin position="357"/>
        <end position="376"/>
    </location>
</feature>
<evidence type="ECO:0000256" key="3">
    <source>
        <dbReference type="ARBA" id="ARBA00022989"/>
    </source>
</evidence>
<evidence type="ECO:0000256" key="1">
    <source>
        <dbReference type="ARBA" id="ARBA00004141"/>
    </source>
</evidence>
<dbReference type="InterPro" id="IPR020846">
    <property type="entry name" value="MFS_dom"/>
</dbReference>
<dbReference type="PROSITE" id="PS50850">
    <property type="entry name" value="MFS"/>
    <property type="match status" value="1"/>
</dbReference>
<evidence type="ECO:0000256" key="2">
    <source>
        <dbReference type="ARBA" id="ARBA00022692"/>
    </source>
</evidence>
<dbReference type="Proteomes" id="UP000009084">
    <property type="component" value="Unassembled WGS sequence"/>
</dbReference>
<evidence type="ECO:0000313" key="7">
    <source>
        <dbReference type="EMBL" id="EER27932.1"/>
    </source>
</evidence>
<keyword evidence="3 5" id="KW-1133">Transmembrane helix</keyword>
<dbReference type="AlphaFoldDB" id="C5P5E2"/>
<evidence type="ECO:0000256" key="5">
    <source>
        <dbReference type="SAM" id="Phobius"/>
    </source>
</evidence>
<keyword evidence="4 5" id="KW-0472">Membrane</keyword>
<feature type="transmembrane region" description="Helical" evidence="5">
    <location>
        <begin position="388"/>
        <end position="412"/>
    </location>
</feature>
<feature type="transmembrane region" description="Helical" evidence="5">
    <location>
        <begin position="490"/>
        <end position="509"/>
    </location>
</feature>
<dbReference type="HOGENOM" id="CLU_008455_13_3_1"/>
<dbReference type="Gene3D" id="1.20.1250.20">
    <property type="entry name" value="MFS general substrate transporter like domains"/>
    <property type="match status" value="1"/>
</dbReference>
<evidence type="ECO:0000313" key="8">
    <source>
        <dbReference type="Proteomes" id="UP000009084"/>
    </source>
</evidence>
<sequence length="568" mass="63126">MEFPIVEGIKMVPGTVHIVDLEGTMDVKHQKGGQKDIILVPQPTNDPNDPLNWSTLRKEYHFWLLWIWGFIAAVSVNWVGPVWVSIYYFLGKQSLHGVDTKSTNIGHVLKTQFTIDLNTSFGRLNVSSALCFLFLGIGCVCLQPIAMKIGRRPVYIVGTVLNFAGCILGAFQNRVEMYFGVSILTGFGAAPVDSLVQVTTADIFFAHEKGTRLSLYVFTIYAGSYLGPVAAGYIADSQGWRWCFWYLVIFFGILLVIQAFTMEESVFRRPLPPSELSTDAMLEDKLQAVEKGGDSLIHHTESVASSPPPAKTYWQRMGLYNTSYNDPRPLWLVAISPFFLVTYPAVMWGGLVYGVQIMWLSLITVTQSATFSAPPYNFSMANVGNTNFAAFIGGILGMVWGGYVSDWCILRLSRRNKGILEPEFRLWTMLIPAIINTGGLFMYGLGSLYGVHWILPAGFGMALIGFGIGSGAAIAITYAVDCYPRVASEALVLMLFIRNLIGTGFTFAIEPWLEHNGLRDTTIIMSMVCLATNMSFLLMVWKGKSMREWTAKRYFRMAQAKNKLAVGS</sequence>
<evidence type="ECO:0000256" key="4">
    <source>
        <dbReference type="ARBA" id="ARBA00023136"/>
    </source>
</evidence>
<feature type="transmembrane region" description="Helical" evidence="5">
    <location>
        <begin position="124"/>
        <end position="142"/>
    </location>
</feature>
<dbReference type="GO" id="GO:0000324">
    <property type="term" value="C:fungal-type vacuole"/>
    <property type="evidence" value="ECO:0007669"/>
    <property type="project" value="TreeGrafter"/>
</dbReference>
<name>C5P5E2_COCP7</name>
<feature type="transmembrane region" description="Helical" evidence="5">
    <location>
        <begin position="213"/>
        <end position="235"/>
    </location>
</feature>
<feature type="transmembrane region" description="Helical" evidence="5">
    <location>
        <begin position="63"/>
        <end position="90"/>
    </location>
</feature>
<dbReference type="PANTHER" id="PTHR23502">
    <property type="entry name" value="MAJOR FACILITATOR SUPERFAMILY"/>
    <property type="match status" value="1"/>
</dbReference>
<gene>
    <name evidence="7" type="ORF">CPC735_032680</name>
</gene>
<dbReference type="GO" id="GO:0022857">
    <property type="term" value="F:transmembrane transporter activity"/>
    <property type="evidence" value="ECO:0007669"/>
    <property type="project" value="InterPro"/>
</dbReference>
<dbReference type="SUPFAM" id="SSF103473">
    <property type="entry name" value="MFS general substrate transporter"/>
    <property type="match status" value="1"/>
</dbReference>
<reference evidence="7 8" key="1">
    <citation type="journal article" date="2009" name="Genome Res.">
        <title>Comparative genomic analyses of the human fungal pathogens Coccidioides and their relatives.</title>
        <authorList>
            <person name="Sharpton T.J."/>
            <person name="Stajich J.E."/>
            <person name="Rounsley S.D."/>
            <person name="Gardner M.J."/>
            <person name="Wortman J.R."/>
            <person name="Jordar V.S."/>
            <person name="Maiti R."/>
            <person name="Kodira C.D."/>
            <person name="Neafsey D.E."/>
            <person name="Zeng Q."/>
            <person name="Hung C.-Y."/>
            <person name="McMahan C."/>
            <person name="Muszewska A."/>
            <person name="Grynberg M."/>
            <person name="Mandel M.A."/>
            <person name="Kellner E.M."/>
            <person name="Barker B.M."/>
            <person name="Galgiani J.N."/>
            <person name="Orbach M.J."/>
            <person name="Kirkland T.N."/>
            <person name="Cole G.T."/>
            <person name="Henn M.R."/>
            <person name="Birren B.W."/>
            <person name="Taylor J.W."/>
        </authorList>
    </citation>
    <scope>NUCLEOTIDE SEQUENCE [LARGE SCALE GENOMIC DNA]</scope>
    <source>
        <strain evidence="8">C735</strain>
    </source>
</reference>
<evidence type="ECO:0000259" key="6">
    <source>
        <dbReference type="PROSITE" id="PS50850"/>
    </source>
</evidence>
<feature type="transmembrane region" description="Helical" evidence="5">
    <location>
        <begin position="451"/>
        <end position="478"/>
    </location>
</feature>
<comment type="caution">
    <text evidence="7">The sequence shown here is derived from an EMBL/GenBank/DDBJ whole genome shotgun (WGS) entry which is preliminary data.</text>
</comment>
<dbReference type="GO" id="GO:0005886">
    <property type="term" value="C:plasma membrane"/>
    <property type="evidence" value="ECO:0007669"/>
    <property type="project" value="TreeGrafter"/>
</dbReference>
<feature type="transmembrane region" description="Helical" evidence="5">
    <location>
        <begin position="154"/>
        <end position="171"/>
    </location>
</feature>
<comment type="subcellular location">
    <subcellularLocation>
        <location evidence="1">Membrane</location>
        <topology evidence="1">Multi-pass membrane protein</topology>
    </subcellularLocation>
</comment>